<organism evidence="2 3">
    <name type="scientific">Agromyces seonyuensis</name>
    <dbReference type="NCBI Taxonomy" id="2662446"/>
    <lineage>
        <taxon>Bacteria</taxon>
        <taxon>Bacillati</taxon>
        <taxon>Actinomycetota</taxon>
        <taxon>Actinomycetes</taxon>
        <taxon>Micrococcales</taxon>
        <taxon>Microbacteriaceae</taxon>
        <taxon>Agromyces</taxon>
    </lineage>
</organism>
<protein>
    <submittedName>
        <fullName evidence="2">Spermidine/putrescine ABC transporter substrate-binding protein</fullName>
    </submittedName>
</protein>
<proteinExistence type="predicted"/>
<evidence type="ECO:0000256" key="1">
    <source>
        <dbReference type="SAM" id="MobiDB-lite"/>
    </source>
</evidence>
<gene>
    <name evidence="2" type="ORF">GB864_11605</name>
</gene>
<dbReference type="EMBL" id="WSTA01000051">
    <property type="protein sequence ID" value="MWB99187.1"/>
    <property type="molecule type" value="Genomic_DNA"/>
</dbReference>
<keyword evidence="3" id="KW-1185">Reference proteome</keyword>
<dbReference type="Proteomes" id="UP000438182">
    <property type="component" value="Unassembled WGS sequence"/>
</dbReference>
<evidence type="ECO:0000313" key="3">
    <source>
        <dbReference type="Proteomes" id="UP000438182"/>
    </source>
</evidence>
<accession>A0A6I4P6F1</accession>
<dbReference type="AlphaFoldDB" id="A0A6I4P6F1"/>
<sequence length="215" mass="24132">MEGSIEARVSRETDLWLAWLPRWRPGTHRGRPRLCRRCFGSPILSAAGLDDAPHPVQHGFSMRMKGVIDLAVDDYTERNLPLLAREIRLAEARKSKRPYRPGEGLDPEYRGLDLDPEETPGQPFLFTLGGLEQEAAAEVADAPPRPFTEEEKAALREEVRLADEFAKQLGRRVCVELSRHRDRIAGAVARVVEPQIAELLADLDRELDSPAWPGA</sequence>
<reference evidence="2 3" key="1">
    <citation type="submission" date="2019-12" db="EMBL/GenBank/DDBJ databases">
        <authorList>
            <person name="Kim Y.S."/>
        </authorList>
    </citation>
    <scope>NUCLEOTIDE SEQUENCE [LARGE SCALE GENOMIC DNA]</scope>
    <source>
        <strain evidence="2 3">MMS17-SY077</strain>
    </source>
</reference>
<name>A0A6I4P6F1_9MICO</name>
<evidence type="ECO:0000313" key="2">
    <source>
        <dbReference type="EMBL" id="MWB99187.1"/>
    </source>
</evidence>
<comment type="caution">
    <text evidence="2">The sequence shown here is derived from an EMBL/GenBank/DDBJ whole genome shotgun (WGS) entry which is preliminary data.</text>
</comment>
<dbReference type="RefSeq" id="WP_160425209.1">
    <property type="nucleotide sequence ID" value="NZ_WSTA01000051.1"/>
</dbReference>
<feature type="region of interest" description="Disordered" evidence="1">
    <location>
        <begin position="95"/>
        <end position="116"/>
    </location>
</feature>